<sequence>MLGKHRSRGTPGVGIVRRGWRPRRQVGETVPTLETATFHETGD</sequence>
<evidence type="ECO:0000313" key="3">
    <source>
        <dbReference type="RefSeq" id="WP_281173125.1"/>
    </source>
</evidence>
<dbReference type="Proteomes" id="UP000675920">
    <property type="component" value="Unplaced"/>
</dbReference>
<dbReference type="AlphaFoldDB" id="A0A9U5D043"/>
<organism evidence="2 3">
    <name type="scientific">Derxia gummosa DSM 723</name>
    <dbReference type="NCBI Taxonomy" id="1121388"/>
    <lineage>
        <taxon>Bacteria</taxon>
        <taxon>Pseudomonadati</taxon>
        <taxon>Pseudomonadota</taxon>
        <taxon>Betaproteobacteria</taxon>
        <taxon>Burkholderiales</taxon>
        <taxon>Alcaligenaceae</taxon>
        <taxon>Derxia</taxon>
    </lineage>
</organism>
<proteinExistence type="predicted"/>
<evidence type="ECO:0000313" key="2">
    <source>
        <dbReference type="Proteomes" id="UP000675920"/>
    </source>
</evidence>
<keyword evidence="2" id="KW-1185">Reference proteome</keyword>
<evidence type="ECO:0000256" key="1">
    <source>
        <dbReference type="SAM" id="MobiDB-lite"/>
    </source>
</evidence>
<dbReference type="RefSeq" id="WP_281173125.1">
    <property type="nucleotide sequence ID" value="NZ_AXWS01000013.1"/>
</dbReference>
<name>A0A9U5D043_9BURK</name>
<reference evidence="3" key="1">
    <citation type="submission" date="2025-08" db="UniProtKB">
        <authorList>
            <consortium name="RefSeq"/>
        </authorList>
    </citation>
    <scope>IDENTIFICATION</scope>
</reference>
<accession>A0A9U5D043</accession>
<feature type="region of interest" description="Disordered" evidence="1">
    <location>
        <begin position="1"/>
        <end position="43"/>
    </location>
</feature>
<protein>
    <submittedName>
        <fullName evidence="3">Uncharacterized protein</fullName>
    </submittedName>
</protein>